<evidence type="ECO:0000259" key="1">
    <source>
        <dbReference type="SMART" id="SM00635"/>
    </source>
</evidence>
<comment type="caution">
    <text evidence="2">The sequence shown here is derived from an EMBL/GenBank/DDBJ whole genome shotgun (WGS) entry which is preliminary data.</text>
</comment>
<dbReference type="InterPro" id="IPR026341">
    <property type="entry name" value="T9SS_type_B"/>
</dbReference>
<dbReference type="Pfam" id="PF13585">
    <property type="entry name" value="CHU_C"/>
    <property type="match status" value="1"/>
</dbReference>
<name>A0A2U1JGC9_9FLAO</name>
<dbReference type="AlphaFoldDB" id="A0A2U1JGC9"/>
<keyword evidence="3" id="KW-1185">Reference proteome</keyword>
<accession>A0A2U1JGC9</accession>
<dbReference type="SUPFAM" id="SSF49373">
    <property type="entry name" value="Invasin/intimin cell-adhesion fragments"/>
    <property type="match status" value="3"/>
</dbReference>
<dbReference type="OrthoDB" id="1391397at2"/>
<dbReference type="SMART" id="SM00635">
    <property type="entry name" value="BID_2"/>
    <property type="match status" value="3"/>
</dbReference>
<feature type="domain" description="BIG2" evidence="1">
    <location>
        <begin position="163"/>
        <end position="242"/>
    </location>
</feature>
<dbReference type="Pfam" id="PF02368">
    <property type="entry name" value="Big_2"/>
    <property type="match status" value="2"/>
</dbReference>
<feature type="domain" description="BIG2" evidence="1">
    <location>
        <begin position="4"/>
        <end position="82"/>
    </location>
</feature>
<evidence type="ECO:0000313" key="2">
    <source>
        <dbReference type="EMBL" id="PWA03988.1"/>
    </source>
</evidence>
<feature type="domain" description="BIG2" evidence="1">
    <location>
        <begin position="83"/>
        <end position="162"/>
    </location>
</feature>
<dbReference type="NCBIfam" id="TIGR04131">
    <property type="entry name" value="Bac_Flav_CTERM"/>
    <property type="match status" value="1"/>
</dbReference>
<dbReference type="RefSeq" id="WP_133242679.1">
    <property type="nucleotide sequence ID" value="NZ_QCZI01000022.1"/>
</dbReference>
<proteinExistence type="predicted"/>
<evidence type="ECO:0000313" key="3">
    <source>
        <dbReference type="Proteomes" id="UP000245449"/>
    </source>
</evidence>
<dbReference type="EMBL" id="QCZI01000022">
    <property type="protein sequence ID" value="PWA03988.1"/>
    <property type="molecule type" value="Genomic_DNA"/>
</dbReference>
<dbReference type="InterPro" id="IPR008964">
    <property type="entry name" value="Invasin/intimin_cell_adhesion"/>
</dbReference>
<protein>
    <recommendedName>
        <fullName evidence="1">BIG2 domain-containing protein</fullName>
    </recommendedName>
</protein>
<sequence>AATAIRTVTITAAPNAGILSGVQTICSNGTTTFYSTQSGGTWSSSDTAIATVDVAGTVTPVAAGTATITYTMNGLGSCSAATAIRTVTITAAPNAGILSGVQTICSNGTTTFTSNGDLGGSWSSSDALIATVGTAGIVTPIAAGSATITYKVTGSGGCSDVTATRTVTITAAPNAGILSGVQTICSNGTSVFSSNGDVAGTWVSSDDTIATVNATGTVTGMASGSATITYIVTGAGGCIDAKITRSVTVNNPTVTITASCVETDYTLVATTSDSSPTYAWYKGGTLLAETSNTLVVKTTDNYKVVMNSGGCPAEATENVTFFYCEIPKGISPNGDGKNDVFDLSNFHVKKLEIFNRYGIKVYSKSNYNKEWNGTTDGGQELPDATYYYVVEFENGTTKTGWVYINK</sequence>
<dbReference type="Gene3D" id="2.60.40.4070">
    <property type="match status" value="1"/>
</dbReference>
<gene>
    <name evidence="2" type="ORF">DB895_13175</name>
</gene>
<feature type="non-terminal residue" evidence="2">
    <location>
        <position position="1"/>
    </location>
</feature>
<dbReference type="InterPro" id="IPR003343">
    <property type="entry name" value="Big_2"/>
</dbReference>
<reference evidence="2 3" key="1">
    <citation type="submission" date="2018-04" db="EMBL/GenBank/DDBJ databases">
        <title>Flavobacterium sp. nov., isolated from glacier ice.</title>
        <authorList>
            <person name="Liu Q."/>
            <person name="Xin Y.-H."/>
        </authorList>
    </citation>
    <scope>NUCLEOTIDE SEQUENCE [LARGE SCALE GENOMIC DNA]</scope>
    <source>
        <strain evidence="2 3">RB1R5</strain>
    </source>
</reference>
<dbReference type="Proteomes" id="UP000245449">
    <property type="component" value="Unassembled WGS sequence"/>
</dbReference>
<organism evidence="2 3">
    <name type="scientific">Flavobacterium psychrotolerans</name>
    <dbReference type="NCBI Taxonomy" id="2169410"/>
    <lineage>
        <taxon>Bacteria</taxon>
        <taxon>Pseudomonadati</taxon>
        <taxon>Bacteroidota</taxon>
        <taxon>Flavobacteriia</taxon>
        <taxon>Flavobacteriales</taxon>
        <taxon>Flavobacteriaceae</taxon>
        <taxon>Flavobacterium</taxon>
    </lineage>
</organism>
<dbReference type="Gene3D" id="2.60.40.1080">
    <property type="match status" value="3"/>
</dbReference>